<dbReference type="OrthoDB" id="5653999at2"/>
<evidence type="ECO:0000313" key="6">
    <source>
        <dbReference type="EMBL" id="STY24496.1"/>
    </source>
</evidence>
<sequence>MPESEVEEICVVGAGLMGLSAVAYLMKNIKEHGDPKKKYKITLIEKRKIASLEDQGSDPEKQINPDEDFNRSQKIISDLNFYNSSWNAMCLELFDPSNVYSISGEKLVRKDSNEYGKKERPLTHREQIIQRILRTPADIRGLHSLSIKSIQKALAEYIKDPNNKSDNMEIVLKDDTSISAIEYGDNQKSTCTIQTGTNTPEKINFNSLLICEGENREIINKKLNPALKAQGEREIQFNSFPHTNEFYCVIRLKFKDRPDWSQQPKRLDIKLLQDEFEWEKDSEPEYALNTNLRFGIKKDRYPFGFSCEIPEKIFNMPHGSEEEKKAREQAIINWSLHLAAHAYGTSVDNLEFDPIGGDLTEKQRISAFSPDRQYSDQALIEHPDGDRTMLFGDCIRSPFHPRGVSALGEMIRVKDGTRAIITGSDIQEIRRKHNLFVKHEACSIQADIAGVKDDPFSPKPATSEIEINLIDAVRAGDLVRVSDLLRQGADPNIVNPSDDTEVPLYIAISSGNLEIADALLKNGADPNLRPFPLEIAIKNGNLNAINMLLLYGCDPDYVKDIVNIALTSNNKDIITILIFGGVNSYKLLSELKNRSTDNSNPMVTHIERIKELKYNFERTQSSISVESVRERPSKYYIAARENAYSQLRSMCESIDLLEIFKSSQLEDTLNNISEKFKEITVKNKCIDYLDSLMSTLYIYNNGIDEVKEGFEKAYKQIPTTNNFEQILEDFRNHCNSSTLSTRSKEKLNNRIDEILNEITPKKPVQSEIDTSVTGKKDQERAESPELPELQPLKEKDHTENPKKTEQVRSFNPFKKLKDQFFKIVREETDLPESDGLDLSKNNKSDSFKKLKDQFFKIVREETDLPESEELSKEDKSKTLQ</sequence>
<dbReference type="SMART" id="SM00248">
    <property type="entry name" value="ANK"/>
    <property type="match status" value="3"/>
</dbReference>
<evidence type="ECO:0000256" key="4">
    <source>
        <dbReference type="SAM" id="MobiDB-lite"/>
    </source>
</evidence>
<evidence type="ECO:0000313" key="7">
    <source>
        <dbReference type="Proteomes" id="UP000054820"/>
    </source>
</evidence>
<evidence type="ECO:0000256" key="1">
    <source>
        <dbReference type="ARBA" id="ARBA00022737"/>
    </source>
</evidence>
<dbReference type="STRING" id="460.Lstg_0834"/>
<dbReference type="SUPFAM" id="SSF48403">
    <property type="entry name" value="Ankyrin repeat"/>
    <property type="match status" value="1"/>
</dbReference>
<organism evidence="6 8">
    <name type="scientific">Legionella steigerwaltii</name>
    <dbReference type="NCBI Taxonomy" id="460"/>
    <lineage>
        <taxon>Bacteria</taxon>
        <taxon>Pseudomonadati</taxon>
        <taxon>Pseudomonadota</taxon>
        <taxon>Gammaproteobacteria</taxon>
        <taxon>Legionellales</taxon>
        <taxon>Legionellaceae</taxon>
        <taxon>Legionella</taxon>
    </lineage>
</organism>
<dbReference type="SUPFAM" id="SSF51905">
    <property type="entry name" value="FAD/NAD(P)-binding domain"/>
    <property type="match status" value="1"/>
</dbReference>
<accession>A0A378LCB5</accession>
<name>A0A378LCB5_9GAMM</name>
<dbReference type="InterPro" id="IPR002110">
    <property type="entry name" value="Ankyrin_rpt"/>
</dbReference>
<keyword evidence="7" id="KW-1185">Reference proteome</keyword>
<dbReference type="EMBL" id="LNYZ01000005">
    <property type="protein sequence ID" value="KTD79618.1"/>
    <property type="molecule type" value="Genomic_DNA"/>
</dbReference>
<dbReference type="Gene3D" id="3.50.50.60">
    <property type="entry name" value="FAD/NAD(P)-binding domain"/>
    <property type="match status" value="1"/>
</dbReference>
<dbReference type="PROSITE" id="PS50088">
    <property type="entry name" value="ANK_REPEAT"/>
    <property type="match status" value="1"/>
</dbReference>
<keyword evidence="2 3" id="KW-0040">ANK repeat</keyword>
<dbReference type="PANTHER" id="PTHR24126:SF14">
    <property type="entry name" value="ANK_REP_REGION DOMAIN-CONTAINING PROTEIN"/>
    <property type="match status" value="1"/>
</dbReference>
<dbReference type="InterPro" id="IPR036188">
    <property type="entry name" value="FAD/NAD-bd_sf"/>
</dbReference>
<dbReference type="AlphaFoldDB" id="A0A378LCB5"/>
<dbReference type="PANTHER" id="PTHR24126">
    <property type="entry name" value="ANKYRIN REPEAT, PH AND SEC7 DOMAIN CONTAINING PROTEIN SECG-RELATED"/>
    <property type="match status" value="1"/>
</dbReference>
<reference evidence="5 7" key="1">
    <citation type="submission" date="2015-11" db="EMBL/GenBank/DDBJ databases">
        <title>Genomic analysis of 38 Legionella species identifies large and diverse effector repertoires.</title>
        <authorList>
            <person name="Burstein D."/>
            <person name="Amaro F."/>
            <person name="Zusman T."/>
            <person name="Lifshitz Z."/>
            <person name="Cohen O."/>
            <person name="Gilbert J.A."/>
            <person name="Pupko T."/>
            <person name="Shuman H.A."/>
            <person name="Segal G."/>
        </authorList>
    </citation>
    <scope>NUCLEOTIDE SEQUENCE [LARGE SCALE GENOMIC DNA]</scope>
    <source>
        <strain evidence="5 7">SC-18-C9</strain>
    </source>
</reference>
<feature type="region of interest" description="Disordered" evidence="4">
    <location>
        <begin position="861"/>
        <end position="880"/>
    </location>
</feature>
<dbReference type="Proteomes" id="UP000054820">
    <property type="component" value="Unassembled WGS sequence"/>
</dbReference>
<dbReference type="PROSITE" id="PS50297">
    <property type="entry name" value="ANK_REP_REGION"/>
    <property type="match status" value="1"/>
</dbReference>
<proteinExistence type="predicted"/>
<dbReference type="Gene3D" id="1.25.40.20">
    <property type="entry name" value="Ankyrin repeat-containing domain"/>
    <property type="match status" value="1"/>
</dbReference>
<evidence type="ECO:0000313" key="8">
    <source>
        <dbReference type="Proteomes" id="UP000255110"/>
    </source>
</evidence>
<gene>
    <name evidence="5" type="ORF">Lstg_0834</name>
    <name evidence="6" type="ORF">NCTC11991_03123</name>
</gene>
<feature type="repeat" description="ANK" evidence="3">
    <location>
        <begin position="499"/>
        <end position="531"/>
    </location>
</feature>
<dbReference type="InterPro" id="IPR036770">
    <property type="entry name" value="Ankyrin_rpt-contain_sf"/>
</dbReference>
<keyword evidence="1" id="KW-0677">Repeat</keyword>
<feature type="compositionally biased region" description="Basic and acidic residues" evidence="4">
    <location>
        <begin position="869"/>
        <end position="880"/>
    </location>
</feature>
<feature type="compositionally biased region" description="Basic and acidic residues" evidence="4">
    <location>
        <begin position="791"/>
        <end position="806"/>
    </location>
</feature>
<reference evidence="6 8" key="2">
    <citation type="submission" date="2018-06" db="EMBL/GenBank/DDBJ databases">
        <authorList>
            <consortium name="Pathogen Informatics"/>
            <person name="Doyle S."/>
        </authorList>
    </citation>
    <scope>NUCLEOTIDE SEQUENCE [LARGE SCALE GENOMIC DNA]</scope>
    <source>
        <strain evidence="6 8">NCTC11991</strain>
    </source>
</reference>
<evidence type="ECO:0000256" key="2">
    <source>
        <dbReference type="ARBA" id="ARBA00023043"/>
    </source>
</evidence>
<dbReference type="RefSeq" id="WP_058476412.1">
    <property type="nucleotide sequence ID" value="NZ_CAAAIO010000004.1"/>
</dbReference>
<feature type="compositionally biased region" description="Basic and acidic residues" evidence="4">
    <location>
        <begin position="774"/>
        <end position="783"/>
    </location>
</feature>
<protein>
    <submittedName>
        <fullName evidence="6">Ankyrin repeats (3 copies)</fullName>
    </submittedName>
</protein>
<evidence type="ECO:0000313" key="5">
    <source>
        <dbReference type="EMBL" id="KTD79618.1"/>
    </source>
</evidence>
<dbReference type="Proteomes" id="UP000255110">
    <property type="component" value="Unassembled WGS sequence"/>
</dbReference>
<evidence type="ECO:0000256" key="3">
    <source>
        <dbReference type="PROSITE-ProRule" id="PRU00023"/>
    </source>
</evidence>
<feature type="region of interest" description="Disordered" evidence="4">
    <location>
        <begin position="762"/>
        <end position="809"/>
    </location>
</feature>
<dbReference type="EMBL" id="UGOY01000001">
    <property type="protein sequence ID" value="STY24496.1"/>
    <property type="molecule type" value="Genomic_DNA"/>
</dbReference>
<dbReference type="Pfam" id="PF12796">
    <property type="entry name" value="Ank_2"/>
    <property type="match status" value="1"/>
</dbReference>